<dbReference type="PANTHER" id="PTHR43407">
    <property type="entry name" value="GLUTAMINE SYNTHETASE"/>
    <property type="match status" value="1"/>
</dbReference>
<dbReference type="OrthoDB" id="77835at2759"/>
<evidence type="ECO:0000256" key="6">
    <source>
        <dbReference type="PROSITE-ProRule" id="PRU01331"/>
    </source>
</evidence>
<accession>A0A8J1UF74</accession>
<gene>
    <name evidence="8" type="ORF">OFUS_LOCUS14414</name>
</gene>
<dbReference type="InterPro" id="IPR036651">
    <property type="entry name" value="Gln_synt_N_sf"/>
</dbReference>
<evidence type="ECO:0000313" key="8">
    <source>
        <dbReference type="EMBL" id="CAH1788973.1"/>
    </source>
</evidence>
<dbReference type="AlphaFoldDB" id="A0A8J1UF74"/>
<dbReference type="SMART" id="SM01230">
    <property type="entry name" value="Gln-synt_C"/>
    <property type="match status" value="1"/>
</dbReference>
<dbReference type="Pfam" id="PF00120">
    <property type="entry name" value="Gln-synt_C"/>
    <property type="match status" value="1"/>
</dbReference>
<evidence type="ECO:0000256" key="2">
    <source>
        <dbReference type="ARBA" id="ARBA00037583"/>
    </source>
</evidence>
<protein>
    <recommendedName>
        <fullName evidence="4">Lengsin</fullName>
    </recommendedName>
    <alternativeName>
        <fullName evidence="5">Glutamate-ammonia ligase domain-containing protein 1</fullName>
    </alternativeName>
</protein>
<comment type="function">
    <text evidence="2">May act as a component of the cytoskeleton or as a chaperone for the reorganization of intermediate filament proteins during terminal differentiation in the lens. Does not seem to have enzymatic activity.</text>
</comment>
<name>A0A8J1UF74_OWEFU</name>
<organism evidence="8 9">
    <name type="scientific">Owenia fusiformis</name>
    <name type="common">Polychaete worm</name>
    <dbReference type="NCBI Taxonomy" id="6347"/>
    <lineage>
        <taxon>Eukaryota</taxon>
        <taxon>Metazoa</taxon>
        <taxon>Spiralia</taxon>
        <taxon>Lophotrochozoa</taxon>
        <taxon>Annelida</taxon>
        <taxon>Polychaeta</taxon>
        <taxon>Sedentaria</taxon>
        <taxon>Canalipalpata</taxon>
        <taxon>Sabellida</taxon>
        <taxon>Oweniida</taxon>
        <taxon>Oweniidae</taxon>
        <taxon>Owenia</taxon>
    </lineage>
</organism>
<dbReference type="SUPFAM" id="SSF54368">
    <property type="entry name" value="Glutamine synthetase, N-terminal domain"/>
    <property type="match status" value="1"/>
</dbReference>
<dbReference type="Gene3D" id="3.30.590.10">
    <property type="entry name" value="Glutamine synthetase/guanido kinase, catalytic domain"/>
    <property type="match status" value="1"/>
</dbReference>
<evidence type="ECO:0000256" key="3">
    <source>
        <dbReference type="ARBA" id="ARBA00038790"/>
    </source>
</evidence>
<evidence type="ECO:0000256" key="1">
    <source>
        <dbReference type="ARBA" id="ARBA00009897"/>
    </source>
</evidence>
<evidence type="ECO:0000256" key="7">
    <source>
        <dbReference type="RuleBase" id="RU000384"/>
    </source>
</evidence>
<proteinExistence type="inferred from homology"/>
<evidence type="ECO:0000256" key="5">
    <source>
        <dbReference type="ARBA" id="ARBA00042675"/>
    </source>
</evidence>
<dbReference type="Gene3D" id="3.10.20.70">
    <property type="entry name" value="Glutamine synthetase, N-terminal domain"/>
    <property type="match status" value="1"/>
</dbReference>
<dbReference type="PANTHER" id="PTHR43407:SF1">
    <property type="entry name" value="LENGSIN"/>
    <property type="match status" value="1"/>
</dbReference>
<sequence>MMASANKQGPKQEIITEVKTADNLKIEDCDYVRFTMIDFHGIGRSKLVPKYNVAKYMKNGIAYCSFISVASVTNTQITMIPEIVNTEKNFLVVADPTTFHSVPWAGQGKVKIGEVLCNSYWAKDEPALNIDTRAICQKQLSKLDSLGYEFMSTSEMEFQVFKQNGEPVYEGRDYMINVRTTETEDIWLTIDQYMQRMGVPSEYFEVEFGRGQFEYALIPQMGIKAVDNMFLFKNGVKEIMIQKDLIASFMTKPHNVIDMYQHVNGLHMNHSVWTKDGRNALHDSKADDNLSEIAKYWLAGNIKHMAALTALCAPTVNCYRRLHTAGVPNNANWGIENRLTSIRVKNYDEKATYFEHRLPCGSTNPYLAIAGIVAAGIDGIVNNLECPPQLEGDSLPMTLTDAIKALKADKYMVDALGEDFVNWWSQCKEETEINFLPGTRHEDDATYEKERYLYLNLL</sequence>
<comment type="similarity">
    <text evidence="1 6 7">Belongs to the glutamine synthetase family.</text>
</comment>
<dbReference type="Proteomes" id="UP000749559">
    <property type="component" value="Unassembled WGS sequence"/>
</dbReference>
<dbReference type="GO" id="GO:0016020">
    <property type="term" value="C:membrane"/>
    <property type="evidence" value="ECO:0007669"/>
    <property type="project" value="TreeGrafter"/>
</dbReference>
<evidence type="ECO:0000256" key="4">
    <source>
        <dbReference type="ARBA" id="ARBA00039404"/>
    </source>
</evidence>
<dbReference type="InterPro" id="IPR008146">
    <property type="entry name" value="Gln_synth_cat_dom"/>
</dbReference>
<dbReference type="PROSITE" id="PS51987">
    <property type="entry name" value="GS_CATALYTIC"/>
    <property type="match status" value="1"/>
</dbReference>
<dbReference type="SUPFAM" id="SSF55931">
    <property type="entry name" value="Glutamine synthetase/guanido kinase"/>
    <property type="match status" value="1"/>
</dbReference>
<dbReference type="GO" id="GO:0006542">
    <property type="term" value="P:glutamine biosynthetic process"/>
    <property type="evidence" value="ECO:0007669"/>
    <property type="project" value="InterPro"/>
</dbReference>
<evidence type="ECO:0000313" key="9">
    <source>
        <dbReference type="Proteomes" id="UP000749559"/>
    </source>
</evidence>
<dbReference type="GO" id="GO:0005737">
    <property type="term" value="C:cytoplasm"/>
    <property type="evidence" value="ECO:0007669"/>
    <property type="project" value="TreeGrafter"/>
</dbReference>
<keyword evidence="9" id="KW-1185">Reference proteome</keyword>
<dbReference type="InterPro" id="IPR014746">
    <property type="entry name" value="Gln_synth/guanido_kin_cat_dom"/>
</dbReference>
<comment type="subunit">
    <text evidence="3">Dodecamer. Interacts with BFSP2 and VIM.</text>
</comment>
<dbReference type="EMBL" id="CAIIXF020000007">
    <property type="protein sequence ID" value="CAH1788973.1"/>
    <property type="molecule type" value="Genomic_DNA"/>
</dbReference>
<reference evidence="8" key="1">
    <citation type="submission" date="2022-03" db="EMBL/GenBank/DDBJ databases">
        <authorList>
            <person name="Martin C."/>
        </authorList>
    </citation>
    <scope>NUCLEOTIDE SEQUENCE</scope>
</reference>
<dbReference type="GO" id="GO:0004356">
    <property type="term" value="F:glutamine synthetase activity"/>
    <property type="evidence" value="ECO:0007669"/>
    <property type="project" value="InterPro"/>
</dbReference>
<comment type="caution">
    <text evidence="8">The sequence shown here is derived from an EMBL/GenBank/DDBJ whole genome shotgun (WGS) entry which is preliminary data.</text>
</comment>